<evidence type="ECO:0000313" key="3">
    <source>
        <dbReference type="EMBL" id="SEV79991.1"/>
    </source>
</evidence>
<keyword evidence="2" id="KW-1133">Transmembrane helix</keyword>
<keyword evidence="2" id="KW-0812">Transmembrane</keyword>
<keyword evidence="4" id="KW-1185">Reference proteome</keyword>
<sequence length="78" mass="8510">MGSDTSGSGVPDGDDREAPMRAPSRRIDRISTPLGEILSPARVDAFKKGVKALFTLLLATLLVYWVTAFYFGVALFEF</sequence>
<keyword evidence="2" id="KW-0472">Membrane</keyword>
<evidence type="ECO:0000256" key="1">
    <source>
        <dbReference type="SAM" id="MobiDB-lite"/>
    </source>
</evidence>
<gene>
    <name evidence="3" type="ORF">SAMN05216285_0053</name>
</gene>
<dbReference type="Proteomes" id="UP000183275">
    <property type="component" value="Unassembled WGS sequence"/>
</dbReference>
<dbReference type="AlphaFoldDB" id="A0A1I0LX66"/>
<dbReference type="RefSeq" id="WP_049990276.1">
    <property type="nucleotide sequence ID" value="NZ_FOIS01000001.1"/>
</dbReference>
<evidence type="ECO:0000256" key="2">
    <source>
        <dbReference type="SAM" id="Phobius"/>
    </source>
</evidence>
<feature type="region of interest" description="Disordered" evidence="1">
    <location>
        <begin position="1"/>
        <end position="25"/>
    </location>
</feature>
<accession>A0A1I0LX66</accession>
<dbReference type="EMBL" id="FOIS01000001">
    <property type="protein sequence ID" value="SEV79991.1"/>
    <property type="molecule type" value="Genomic_DNA"/>
</dbReference>
<name>A0A1I0LX66_9EURY</name>
<organism evidence="3 4">
    <name type="scientific">Natrinema salifodinae</name>
    <dbReference type="NCBI Taxonomy" id="1202768"/>
    <lineage>
        <taxon>Archaea</taxon>
        <taxon>Methanobacteriati</taxon>
        <taxon>Methanobacteriota</taxon>
        <taxon>Stenosarchaea group</taxon>
        <taxon>Halobacteria</taxon>
        <taxon>Halobacteriales</taxon>
        <taxon>Natrialbaceae</taxon>
        <taxon>Natrinema</taxon>
    </lineage>
</organism>
<protein>
    <submittedName>
        <fullName evidence="3">Uncharacterized protein</fullName>
    </submittedName>
</protein>
<evidence type="ECO:0000313" key="4">
    <source>
        <dbReference type="Proteomes" id="UP000183275"/>
    </source>
</evidence>
<feature type="transmembrane region" description="Helical" evidence="2">
    <location>
        <begin position="52"/>
        <end position="76"/>
    </location>
</feature>
<proteinExistence type="predicted"/>
<reference evidence="4" key="1">
    <citation type="submission" date="2016-10" db="EMBL/GenBank/DDBJ databases">
        <authorList>
            <person name="Varghese N."/>
        </authorList>
    </citation>
    <scope>NUCLEOTIDE SEQUENCE [LARGE SCALE GENOMIC DNA]</scope>
    <source>
        <strain evidence="4">CGMCC 1.12284</strain>
    </source>
</reference>